<evidence type="ECO:0000259" key="9">
    <source>
        <dbReference type="Pfam" id="PF07662"/>
    </source>
</evidence>
<feature type="domain" description="Concentrative nucleoside transporter C-terminal" evidence="9">
    <location>
        <begin position="192"/>
        <end position="390"/>
    </location>
</feature>
<dbReference type="AlphaFoldDB" id="A0A1B3XK13"/>
<accession>A0A1B3XK13</accession>
<evidence type="ECO:0000259" key="8">
    <source>
        <dbReference type="Pfam" id="PF01773"/>
    </source>
</evidence>
<dbReference type="GO" id="GO:0005337">
    <property type="term" value="F:nucleoside transmembrane transporter activity"/>
    <property type="evidence" value="ECO:0007669"/>
    <property type="project" value="InterPro"/>
</dbReference>
<sequence length="393" mass="43119">MKFIFLLTGILFVFIIAFLFSNNRKKIKYKRILVMLAVQIILVYTMMNTSLGLIAITNVGVFFEKLMAVADSGIQFVFGGMVNEGKTTFFFIALLPLVFMSVLIGILNYIKILPFLIKYLGLILSKITGMGKLESYFAVSTAVLGQPEVFLTIIKQIPHLSSKRLYTICTSAMSAVSMAMVGAYMTMLEPKYVVTAVVLNIFSALIIANIINPYDLDDDEDLIQIEENQRVPFFQMVGDSVMDGFKIVITVAAMLLGFIALMELINVIFLNVFHFSFQTVIGYLFAPIAFLMGIPWSEAVKAGGIMATKLVTNEFVAMLNFGEISKNLSDKTIAIVSVYLVSFANFGTVGIVSGSIKSISEKQGNHVSKFALKLLLGATLASVISGTIMGIAM</sequence>
<evidence type="ECO:0000256" key="3">
    <source>
        <dbReference type="ARBA" id="ARBA00022475"/>
    </source>
</evidence>
<feature type="domain" description="Concentrative nucleoside transporter N-terminal" evidence="8">
    <location>
        <begin position="9"/>
        <end position="81"/>
    </location>
</feature>
<dbReference type="InterPro" id="IPR002668">
    <property type="entry name" value="CNT_N_dom"/>
</dbReference>
<protein>
    <submittedName>
        <fullName evidence="11">Pyrimidine nucleoside transporter NupC</fullName>
    </submittedName>
</protein>
<feature type="transmembrane region" description="Helical" evidence="7">
    <location>
        <begin position="374"/>
        <end position="392"/>
    </location>
</feature>
<dbReference type="Pfam" id="PF07670">
    <property type="entry name" value="Gate"/>
    <property type="match status" value="1"/>
</dbReference>
<evidence type="ECO:0000313" key="12">
    <source>
        <dbReference type="Proteomes" id="UP000077926"/>
    </source>
</evidence>
<feature type="transmembrane region" description="Helical" evidence="7">
    <location>
        <begin position="192"/>
        <end position="211"/>
    </location>
</feature>
<comment type="similarity">
    <text evidence="2">Belongs to the concentrative nucleoside transporter (CNT) (TC 2.A.41) family.</text>
</comment>
<evidence type="ECO:0000256" key="5">
    <source>
        <dbReference type="ARBA" id="ARBA00022989"/>
    </source>
</evidence>
<keyword evidence="5 7" id="KW-1133">Transmembrane helix</keyword>
<dbReference type="STRING" id="264697.ABE28_004275"/>
<keyword evidence="4 7" id="KW-0812">Transmembrane</keyword>
<feature type="transmembrane region" description="Helical" evidence="7">
    <location>
        <begin position="6"/>
        <end position="21"/>
    </location>
</feature>
<feature type="transmembrane region" description="Helical" evidence="7">
    <location>
        <begin position="89"/>
        <end position="112"/>
    </location>
</feature>
<dbReference type="RefSeq" id="WP_064461969.1">
    <property type="nucleotide sequence ID" value="NZ_CP017080.1"/>
</dbReference>
<dbReference type="PANTHER" id="PTHR10590">
    <property type="entry name" value="SODIUM/NUCLEOSIDE COTRANSPORTER"/>
    <property type="match status" value="1"/>
</dbReference>
<organism evidence="11 12">
    <name type="scientific">Peribacillus muralis</name>
    <dbReference type="NCBI Taxonomy" id="264697"/>
    <lineage>
        <taxon>Bacteria</taxon>
        <taxon>Bacillati</taxon>
        <taxon>Bacillota</taxon>
        <taxon>Bacilli</taxon>
        <taxon>Bacillales</taxon>
        <taxon>Bacillaceae</taxon>
        <taxon>Peribacillus</taxon>
    </lineage>
</organism>
<gene>
    <name evidence="11" type="ORF">ABE28_004275</name>
</gene>
<dbReference type="InterPro" id="IPR011657">
    <property type="entry name" value="CNT_C_dom"/>
</dbReference>
<comment type="subcellular location">
    <subcellularLocation>
        <location evidence="1">Cell membrane</location>
        <topology evidence="1">Multi-pass membrane protein</topology>
    </subcellularLocation>
</comment>
<feature type="transmembrane region" description="Helical" evidence="7">
    <location>
        <begin position="247"/>
        <end position="273"/>
    </location>
</feature>
<name>A0A1B3XK13_9BACI</name>
<feature type="transmembrane region" description="Helical" evidence="7">
    <location>
        <begin position="33"/>
        <end position="56"/>
    </location>
</feature>
<keyword evidence="12" id="KW-1185">Reference proteome</keyword>
<evidence type="ECO:0000259" key="10">
    <source>
        <dbReference type="Pfam" id="PF07670"/>
    </source>
</evidence>
<dbReference type="GO" id="GO:0015293">
    <property type="term" value="F:symporter activity"/>
    <property type="evidence" value="ECO:0007669"/>
    <property type="project" value="TreeGrafter"/>
</dbReference>
<reference evidence="11 12" key="1">
    <citation type="submission" date="2016-08" db="EMBL/GenBank/DDBJ databases">
        <title>Complete genome sequence of Bacillus muralis G25-68, a strain with toxicity to nematodes.</title>
        <authorList>
            <person name="Zheng Z."/>
        </authorList>
    </citation>
    <scope>NUCLEOTIDE SEQUENCE [LARGE SCALE GENOMIC DNA]</scope>
    <source>
        <strain evidence="11 12">G25-68</strain>
    </source>
</reference>
<dbReference type="Pfam" id="PF07662">
    <property type="entry name" value="Nucleos_tra2_C"/>
    <property type="match status" value="1"/>
</dbReference>
<dbReference type="OrthoDB" id="9766455at2"/>
<evidence type="ECO:0000256" key="6">
    <source>
        <dbReference type="ARBA" id="ARBA00023136"/>
    </source>
</evidence>
<dbReference type="InterPro" id="IPR008276">
    <property type="entry name" value="C_nuclsd_transpt"/>
</dbReference>
<proteinExistence type="inferred from homology"/>
<dbReference type="InterPro" id="IPR011642">
    <property type="entry name" value="Gate_dom"/>
</dbReference>
<dbReference type="EMBL" id="CP017080">
    <property type="protein sequence ID" value="AOH53558.1"/>
    <property type="molecule type" value="Genomic_DNA"/>
</dbReference>
<dbReference type="KEGG" id="bmur:ABE28_004275"/>
<evidence type="ECO:0000256" key="7">
    <source>
        <dbReference type="SAM" id="Phobius"/>
    </source>
</evidence>
<evidence type="ECO:0000256" key="4">
    <source>
        <dbReference type="ARBA" id="ARBA00022692"/>
    </source>
</evidence>
<keyword evidence="3" id="KW-1003">Cell membrane</keyword>
<keyword evidence="6 7" id="KW-0472">Membrane</keyword>
<evidence type="ECO:0000313" key="11">
    <source>
        <dbReference type="EMBL" id="AOH53558.1"/>
    </source>
</evidence>
<dbReference type="GO" id="GO:0005886">
    <property type="term" value="C:plasma membrane"/>
    <property type="evidence" value="ECO:0007669"/>
    <property type="project" value="UniProtKB-SubCell"/>
</dbReference>
<evidence type="ECO:0000256" key="2">
    <source>
        <dbReference type="ARBA" id="ARBA00009033"/>
    </source>
</evidence>
<dbReference type="Proteomes" id="UP000077926">
    <property type="component" value="Chromosome"/>
</dbReference>
<dbReference type="PANTHER" id="PTHR10590:SF23">
    <property type="entry name" value="NUPC_NUPG FAMILY NUCLEOSIDE CNT TRANSPORTER"/>
    <property type="match status" value="1"/>
</dbReference>
<feature type="transmembrane region" description="Helical" evidence="7">
    <location>
        <begin position="280"/>
        <end position="297"/>
    </location>
</feature>
<feature type="domain" description="Nucleoside transporter/FeoB GTPase Gate" evidence="10">
    <location>
        <begin position="91"/>
        <end position="190"/>
    </location>
</feature>
<feature type="transmembrane region" description="Helical" evidence="7">
    <location>
        <begin position="333"/>
        <end position="353"/>
    </location>
</feature>
<evidence type="ECO:0000256" key="1">
    <source>
        <dbReference type="ARBA" id="ARBA00004651"/>
    </source>
</evidence>
<dbReference type="Pfam" id="PF01773">
    <property type="entry name" value="Nucleos_tra2_N"/>
    <property type="match status" value="1"/>
</dbReference>